<dbReference type="AlphaFoldDB" id="A0A485KCB9"/>
<protein>
    <submittedName>
        <fullName evidence="4">Aste57867_3970 protein</fullName>
    </submittedName>
</protein>
<gene>
    <name evidence="4" type="primary">Aste57867_3970</name>
    <name evidence="3" type="ORF">As57867_003959</name>
    <name evidence="4" type="ORF">ASTE57867_3970</name>
</gene>
<organism evidence="4 5">
    <name type="scientific">Aphanomyces stellatus</name>
    <dbReference type="NCBI Taxonomy" id="120398"/>
    <lineage>
        <taxon>Eukaryota</taxon>
        <taxon>Sar</taxon>
        <taxon>Stramenopiles</taxon>
        <taxon>Oomycota</taxon>
        <taxon>Saprolegniomycetes</taxon>
        <taxon>Saprolegniales</taxon>
        <taxon>Verrucalvaceae</taxon>
        <taxon>Aphanomyces</taxon>
    </lineage>
</organism>
<keyword evidence="2" id="KW-1133">Transmembrane helix</keyword>
<keyword evidence="5" id="KW-1185">Reference proteome</keyword>
<reference evidence="3" key="2">
    <citation type="submission" date="2019-06" db="EMBL/GenBank/DDBJ databases">
        <title>Genomics analysis of Aphanomyces spp. identifies a new class of oomycete effector associated with host adaptation.</title>
        <authorList>
            <person name="Gaulin E."/>
        </authorList>
    </citation>
    <scope>NUCLEOTIDE SEQUENCE</scope>
    <source>
        <strain evidence="3">CBS 578.67</strain>
    </source>
</reference>
<evidence type="ECO:0000256" key="2">
    <source>
        <dbReference type="SAM" id="Phobius"/>
    </source>
</evidence>
<evidence type="ECO:0000313" key="3">
    <source>
        <dbReference type="EMBL" id="KAF0714255.1"/>
    </source>
</evidence>
<dbReference type="EMBL" id="VJMH01000845">
    <property type="protein sequence ID" value="KAF0714255.1"/>
    <property type="molecule type" value="Genomic_DNA"/>
</dbReference>
<keyword evidence="2" id="KW-0472">Membrane</keyword>
<evidence type="ECO:0000313" key="4">
    <source>
        <dbReference type="EMBL" id="VFT81107.1"/>
    </source>
</evidence>
<keyword evidence="2" id="KW-0812">Transmembrane</keyword>
<evidence type="ECO:0000256" key="1">
    <source>
        <dbReference type="SAM" id="MobiDB-lite"/>
    </source>
</evidence>
<sequence>MPQSVGAGSAPATSTDAAAAASIPVLITGKMKDELKRLGYSDDDLYRMPADAAHRILEAGLRKRPQPASFTTRPSPSFPPFPSAAAARDEADDEPVDVLANIPPWAIGVCILLAAVVVALQFASQTHAVLVGN</sequence>
<feature type="transmembrane region" description="Helical" evidence="2">
    <location>
        <begin position="102"/>
        <end position="123"/>
    </location>
</feature>
<dbReference type="EMBL" id="CAADRA010000845">
    <property type="protein sequence ID" value="VFT81107.1"/>
    <property type="molecule type" value="Genomic_DNA"/>
</dbReference>
<name>A0A485KCB9_9STRA</name>
<dbReference type="Proteomes" id="UP000332933">
    <property type="component" value="Unassembled WGS sequence"/>
</dbReference>
<evidence type="ECO:0000313" key="5">
    <source>
        <dbReference type="Proteomes" id="UP000332933"/>
    </source>
</evidence>
<accession>A0A485KCB9</accession>
<proteinExistence type="predicted"/>
<feature type="region of interest" description="Disordered" evidence="1">
    <location>
        <begin position="62"/>
        <end position="93"/>
    </location>
</feature>
<reference evidence="4 5" key="1">
    <citation type="submission" date="2019-03" db="EMBL/GenBank/DDBJ databases">
        <authorList>
            <person name="Gaulin E."/>
            <person name="Dumas B."/>
        </authorList>
    </citation>
    <scope>NUCLEOTIDE SEQUENCE [LARGE SCALE GENOMIC DNA]</scope>
    <source>
        <strain evidence="4">CBS 568.67</strain>
    </source>
</reference>